<evidence type="ECO:0000313" key="12">
    <source>
        <dbReference type="Proteomes" id="UP000000437"/>
    </source>
</evidence>
<evidence type="ECO:0000256" key="9">
    <source>
        <dbReference type="ARBA" id="ARBA00023180"/>
    </source>
</evidence>
<keyword evidence="10" id="KW-0807">Transducer</keyword>
<evidence type="ECO:0000256" key="7">
    <source>
        <dbReference type="ARBA" id="ARBA00023157"/>
    </source>
</evidence>
<evidence type="ECO:0000313" key="13">
    <source>
        <dbReference type="RefSeq" id="XP_009301052.2"/>
    </source>
</evidence>
<proteinExistence type="predicted"/>
<evidence type="ECO:0000256" key="11">
    <source>
        <dbReference type="ARBA" id="ARBA00040522"/>
    </source>
</evidence>
<evidence type="ECO:0000256" key="6">
    <source>
        <dbReference type="ARBA" id="ARBA00023136"/>
    </source>
</evidence>
<keyword evidence="6" id="KW-0472">Membrane</keyword>
<sequence length="329" mass="36958">MEAVMMQNMSVSEVEVRLIYSTTLPVSCAIILLNLLLILAIACSRRLRGAQHFFFLSLLVSGVCTGVALPFIPWMGLNRPLSFTSCLLVHVFPNFLFLAFLCNLVLVHYERYRSIASPLRRGQLWLHRRFLLPLLAVWVLPLLFALLPAFGWNNRALQGHSGCCPRPNTTALPHCSYRSIFPNAFIYLEVYGLLTPAILSIAAMTCRVLCITRGQLRGITRVQRAVADREQRRRMELRYACCVAAVTLAFLACWGPYIVYTHVGVELLLRRAGRSGRTRHIVLSCVGIGSTAVVPLLLGLANKEYTDPVRKLIRKLQKRCRNTHASPAV</sequence>
<dbReference type="PRINTS" id="PR00237">
    <property type="entry name" value="GPCRRHODOPSN"/>
</dbReference>
<dbReference type="GO" id="GO:0038182">
    <property type="term" value="F:G protein-coupled bile acid receptor activity"/>
    <property type="evidence" value="ECO:0000318"/>
    <property type="project" value="GO_Central"/>
</dbReference>
<keyword evidence="5" id="KW-0297">G-protein coupled receptor</keyword>
<dbReference type="InterPro" id="IPR000276">
    <property type="entry name" value="GPCR_Rhodpsn"/>
</dbReference>
<dbReference type="PANTHER" id="PTHR24246">
    <property type="entry name" value="OLFACTORY RECEPTOR AND ADENOSINE RECEPTOR"/>
    <property type="match status" value="1"/>
</dbReference>
<evidence type="ECO:0000256" key="2">
    <source>
        <dbReference type="ARBA" id="ARBA00022475"/>
    </source>
</evidence>
<evidence type="ECO:0000256" key="10">
    <source>
        <dbReference type="ARBA" id="ARBA00023224"/>
    </source>
</evidence>
<accession>A0A8M3ATU5</accession>
<keyword evidence="7" id="KW-1015">Disulfide bond</keyword>
<evidence type="ECO:0000256" key="8">
    <source>
        <dbReference type="ARBA" id="ARBA00023170"/>
    </source>
</evidence>
<evidence type="ECO:0000256" key="5">
    <source>
        <dbReference type="ARBA" id="ARBA00023040"/>
    </source>
</evidence>
<evidence type="ECO:0000256" key="4">
    <source>
        <dbReference type="ARBA" id="ARBA00022989"/>
    </source>
</evidence>
<comment type="subcellular location">
    <subcellularLocation>
        <location evidence="1">Cell membrane</location>
        <topology evidence="1">Multi-pass membrane protein</topology>
    </subcellularLocation>
</comment>
<keyword evidence="9" id="KW-0325">Glycoprotein</keyword>
<keyword evidence="8 13" id="KW-0675">Receptor</keyword>
<keyword evidence="3" id="KW-0812">Transmembrane</keyword>
<dbReference type="SUPFAM" id="SSF81321">
    <property type="entry name" value="Family A G protein-coupled receptor-like"/>
    <property type="match status" value="1"/>
</dbReference>
<protein>
    <recommendedName>
        <fullName evidence="11">G-protein coupled bile acid receptor 1</fullName>
    </recommendedName>
</protein>
<evidence type="ECO:0000256" key="1">
    <source>
        <dbReference type="ARBA" id="ARBA00004651"/>
    </source>
</evidence>
<reference evidence="13" key="1">
    <citation type="submission" date="2025-08" db="UniProtKB">
        <authorList>
            <consortium name="RefSeq"/>
        </authorList>
    </citation>
    <scope>IDENTIFICATION</scope>
    <source>
        <strain evidence="13">Tuebingen</strain>
        <tissue evidence="13">Fibroblasts and whole tissue</tissue>
    </source>
</reference>
<dbReference type="GO" id="GO:0005886">
    <property type="term" value="C:plasma membrane"/>
    <property type="evidence" value="ECO:0000318"/>
    <property type="project" value="GO_Central"/>
</dbReference>
<dbReference type="Gene3D" id="1.20.1070.10">
    <property type="entry name" value="Rhodopsin 7-helix transmembrane proteins"/>
    <property type="match status" value="1"/>
</dbReference>
<organism evidence="12 13">
    <name type="scientific">Danio rerio</name>
    <name type="common">Zebrafish</name>
    <name type="synonym">Brachydanio rerio</name>
    <dbReference type="NCBI Taxonomy" id="7955"/>
    <lineage>
        <taxon>Eukaryota</taxon>
        <taxon>Metazoa</taxon>
        <taxon>Chordata</taxon>
        <taxon>Craniata</taxon>
        <taxon>Vertebrata</taxon>
        <taxon>Euteleostomi</taxon>
        <taxon>Actinopterygii</taxon>
        <taxon>Neopterygii</taxon>
        <taxon>Teleostei</taxon>
        <taxon>Ostariophysi</taxon>
        <taxon>Cypriniformes</taxon>
        <taxon>Danionidae</taxon>
        <taxon>Danioninae</taxon>
        <taxon>Danio</taxon>
    </lineage>
</organism>
<dbReference type="InterPro" id="IPR017452">
    <property type="entry name" value="GPCR_Rhodpsn_7TM"/>
</dbReference>
<dbReference type="GeneID" id="100000545"/>
<dbReference type="AlphaFoldDB" id="A0A8M3ATU5"/>
<evidence type="ECO:0000256" key="3">
    <source>
        <dbReference type="ARBA" id="ARBA00022692"/>
    </source>
</evidence>
<dbReference type="PANTHER" id="PTHR24246:SF31">
    <property type="entry name" value="G-PROTEIN COUPLED BILE ACID RECEPTOR 1"/>
    <property type="match status" value="1"/>
</dbReference>
<keyword evidence="12" id="KW-1185">Reference proteome</keyword>
<keyword evidence="2" id="KW-1003">Cell membrane</keyword>
<dbReference type="GO" id="GO:0038184">
    <property type="term" value="P:adenylate cyclase-activating G protein-coupled bile acid receptor signaling pathway"/>
    <property type="evidence" value="ECO:0000318"/>
    <property type="project" value="GO_Central"/>
</dbReference>
<dbReference type="OrthoDB" id="8817982at2759"/>
<name>A0A8M3ATU5_DANRE</name>
<dbReference type="Proteomes" id="UP000000437">
    <property type="component" value="Chromosome 6"/>
</dbReference>
<dbReference type="KEGG" id="dre:100000545"/>
<dbReference type="RefSeq" id="XP_009301052.2">
    <property type="nucleotide sequence ID" value="XM_009302777.5"/>
</dbReference>
<gene>
    <name evidence="13" type="primary">LOC100000545</name>
</gene>
<dbReference type="PROSITE" id="PS50262">
    <property type="entry name" value="G_PROTEIN_RECEP_F1_2"/>
    <property type="match status" value="1"/>
</dbReference>
<keyword evidence="4" id="KW-1133">Transmembrane helix</keyword>
<dbReference type="Pfam" id="PF00001">
    <property type="entry name" value="7tm_1"/>
    <property type="match status" value="1"/>
</dbReference>